<evidence type="ECO:0000259" key="3">
    <source>
        <dbReference type="Pfam" id="PF06094"/>
    </source>
</evidence>
<dbReference type="Gene3D" id="3.10.490.10">
    <property type="entry name" value="Gamma-glutamyl cyclotransferase-like"/>
    <property type="match status" value="1"/>
</dbReference>
<dbReference type="InterPro" id="IPR045038">
    <property type="entry name" value="AIG2-like"/>
</dbReference>
<dbReference type="InterPro" id="IPR013024">
    <property type="entry name" value="GGCT-like"/>
</dbReference>
<name>A0A1E5XJR2_9HYPH</name>
<dbReference type="PANTHER" id="PTHR31544:SF2">
    <property type="entry name" value="AIG2-LIKE PROTEIN D"/>
    <property type="match status" value="1"/>
</dbReference>
<dbReference type="AlphaFoldDB" id="A0A1E5XJR2"/>
<sequence length="149" mass="16516">MTLPLFVYGTLCDPELRSAVLGRMLRPEAVHAARAPGFRAVHYPGRVYPALLRTPGGTADGLLLLGLTPFERDLLDAFEGDEYRRAPIAAMLEEELHEADAYLPAIAIAADAPNWTLQRWQAEHKPRVLATEAATADELRQRLIAIRPH</sequence>
<dbReference type="InterPro" id="IPR036568">
    <property type="entry name" value="GGCT-like_sf"/>
</dbReference>
<evidence type="ECO:0000256" key="2">
    <source>
        <dbReference type="ARBA" id="ARBA00030602"/>
    </source>
</evidence>
<reference evidence="4 5" key="1">
    <citation type="journal article" date="2015" name="Genome Announc.">
        <title>Genome Assemblies of Three Soil-Associated Devosia species: D. insulae, D. limi, and D. soli.</title>
        <authorList>
            <person name="Hassan Y.I."/>
            <person name="Lepp D."/>
            <person name="Zhou T."/>
        </authorList>
    </citation>
    <scope>NUCLEOTIDE SEQUENCE [LARGE SCALE GENOMIC DNA]</scope>
    <source>
        <strain evidence="4 5">DS-56</strain>
    </source>
</reference>
<dbReference type="InterPro" id="IPR009288">
    <property type="entry name" value="AIG2-like_dom"/>
</dbReference>
<gene>
    <name evidence="4" type="ORF">VW23_002770</name>
</gene>
<dbReference type="Pfam" id="PF06094">
    <property type="entry name" value="GGACT"/>
    <property type="match status" value="1"/>
</dbReference>
<comment type="caution">
    <text evidence="4">The sequence shown here is derived from an EMBL/GenBank/DDBJ whole genome shotgun (WGS) entry which is preliminary data.</text>
</comment>
<organism evidence="4 5">
    <name type="scientific">Devosia insulae DS-56</name>
    <dbReference type="NCBI Taxonomy" id="1116389"/>
    <lineage>
        <taxon>Bacteria</taxon>
        <taxon>Pseudomonadati</taxon>
        <taxon>Pseudomonadota</taxon>
        <taxon>Alphaproteobacteria</taxon>
        <taxon>Hyphomicrobiales</taxon>
        <taxon>Devosiaceae</taxon>
        <taxon>Devosia</taxon>
    </lineage>
</organism>
<keyword evidence="1" id="KW-0808">Transferase</keyword>
<dbReference type="SUPFAM" id="SSF110857">
    <property type="entry name" value="Gamma-glutamyl cyclotransferase-like"/>
    <property type="match status" value="1"/>
</dbReference>
<evidence type="ECO:0000313" key="4">
    <source>
        <dbReference type="EMBL" id="OEO28832.1"/>
    </source>
</evidence>
<dbReference type="RefSeq" id="WP_069911866.1">
    <property type="nucleotide sequence ID" value="NZ_LAJE02000353.1"/>
</dbReference>
<protein>
    <recommendedName>
        <fullName evidence="2">Putative gamma-glutamylcyclotransferase</fullName>
    </recommendedName>
</protein>
<proteinExistence type="predicted"/>
<keyword evidence="5" id="KW-1185">Reference proteome</keyword>
<feature type="domain" description="Gamma-glutamylcyclotransferase AIG2-like" evidence="3">
    <location>
        <begin position="5"/>
        <end position="106"/>
    </location>
</feature>
<dbReference type="PANTHER" id="PTHR31544">
    <property type="entry name" value="AIG2-LIKE PROTEIN D"/>
    <property type="match status" value="1"/>
</dbReference>
<dbReference type="Proteomes" id="UP000095463">
    <property type="component" value="Unassembled WGS sequence"/>
</dbReference>
<evidence type="ECO:0000256" key="1">
    <source>
        <dbReference type="ARBA" id="ARBA00022679"/>
    </source>
</evidence>
<dbReference type="CDD" id="cd06661">
    <property type="entry name" value="GGCT_like"/>
    <property type="match status" value="1"/>
</dbReference>
<dbReference type="GO" id="GO:0016740">
    <property type="term" value="F:transferase activity"/>
    <property type="evidence" value="ECO:0007669"/>
    <property type="project" value="UniProtKB-KW"/>
</dbReference>
<dbReference type="EMBL" id="LAJE02000353">
    <property type="protein sequence ID" value="OEO28832.1"/>
    <property type="molecule type" value="Genomic_DNA"/>
</dbReference>
<evidence type="ECO:0000313" key="5">
    <source>
        <dbReference type="Proteomes" id="UP000095463"/>
    </source>
</evidence>
<accession>A0A1E5XJR2</accession>
<dbReference type="OrthoDB" id="8478759at2"/>